<accession>V3ZXA0</accession>
<dbReference type="EMBL" id="KB203274">
    <property type="protein sequence ID" value="ESO85586.1"/>
    <property type="molecule type" value="Genomic_DNA"/>
</dbReference>
<keyword evidence="3" id="KW-1185">Reference proteome</keyword>
<feature type="compositionally biased region" description="Acidic residues" evidence="1">
    <location>
        <begin position="118"/>
        <end position="129"/>
    </location>
</feature>
<dbReference type="AlphaFoldDB" id="V3ZXA0"/>
<name>V3ZXA0_LOTGI</name>
<evidence type="ECO:0000313" key="2">
    <source>
        <dbReference type="EMBL" id="ESO85586.1"/>
    </source>
</evidence>
<evidence type="ECO:0000313" key="3">
    <source>
        <dbReference type="Proteomes" id="UP000030746"/>
    </source>
</evidence>
<dbReference type="HOGENOM" id="CLU_1181389_0_0_1"/>
<feature type="compositionally biased region" description="Polar residues" evidence="1">
    <location>
        <begin position="106"/>
        <end position="115"/>
    </location>
</feature>
<sequence length="235" mass="27903">MQIHQLISKTYGEIHHRQLSCYCQYWISRDRICSCHHPQHLAFNIARNLTAEAIEHNLMPEQISKFEKRLEEVYDVTIIKLSTLSPEEKQEYIYWKAWHGAKFSNQPSNKGNSTIEEGMSDEEKNAEEDQNIKSDAKNLYTMTLLSQTENITEQHYYAVFYRLRQKKTFYIGRPIEPAKEGYIKIKYLEKKCGVNEYDWPRSDDIEILKESRILCQVNFVGPPPYKLEQMNLKRN</sequence>
<dbReference type="GeneID" id="20236564"/>
<dbReference type="RefSeq" id="XP_009063827.1">
    <property type="nucleotide sequence ID" value="XM_009065579.1"/>
</dbReference>
<proteinExistence type="predicted"/>
<gene>
    <name evidence="2" type="ORF">LOTGIDRAFT_155074</name>
</gene>
<dbReference type="CTD" id="20236564"/>
<protein>
    <submittedName>
        <fullName evidence="2">Uncharacterized protein</fullName>
    </submittedName>
</protein>
<feature type="region of interest" description="Disordered" evidence="1">
    <location>
        <begin position="106"/>
        <end position="129"/>
    </location>
</feature>
<evidence type="ECO:0000256" key="1">
    <source>
        <dbReference type="SAM" id="MobiDB-lite"/>
    </source>
</evidence>
<reference evidence="2 3" key="1">
    <citation type="journal article" date="2013" name="Nature">
        <title>Insights into bilaterian evolution from three spiralian genomes.</title>
        <authorList>
            <person name="Simakov O."/>
            <person name="Marletaz F."/>
            <person name="Cho S.J."/>
            <person name="Edsinger-Gonzales E."/>
            <person name="Havlak P."/>
            <person name="Hellsten U."/>
            <person name="Kuo D.H."/>
            <person name="Larsson T."/>
            <person name="Lv J."/>
            <person name="Arendt D."/>
            <person name="Savage R."/>
            <person name="Osoegawa K."/>
            <person name="de Jong P."/>
            <person name="Grimwood J."/>
            <person name="Chapman J.A."/>
            <person name="Shapiro H."/>
            <person name="Aerts A."/>
            <person name="Otillar R.P."/>
            <person name="Terry A.Y."/>
            <person name="Boore J.L."/>
            <person name="Grigoriev I.V."/>
            <person name="Lindberg D.R."/>
            <person name="Seaver E.C."/>
            <person name="Weisblat D.A."/>
            <person name="Putnam N.H."/>
            <person name="Rokhsar D.S."/>
        </authorList>
    </citation>
    <scope>NUCLEOTIDE SEQUENCE [LARGE SCALE GENOMIC DNA]</scope>
</reference>
<organism evidence="2 3">
    <name type="scientific">Lottia gigantea</name>
    <name type="common">Giant owl limpet</name>
    <dbReference type="NCBI Taxonomy" id="225164"/>
    <lineage>
        <taxon>Eukaryota</taxon>
        <taxon>Metazoa</taxon>
        <taxon>Spiralia</taxon>
        <taxon>Lophotrochozoa</taxon>
        <taxon>Mollusca</taxon>
        <taxon>Gastropoda</taxon>
        <taxon>Patellogastropoda</taxon>
        <taxon>Lottioidea</taxon>
        <taxon>Lottiidae</taxon>
        <taxon>Lottia</taxon>
    </lineage>
</organism>
<dbReference type="Proteomes" id="UP000030746">
    <property type="component" value="Unassembled WGS sequence"/>
</dbReference>
<dbReference type="KEGG" id="lgi:LOTGIDRAFT_155074"/>